<keyword evidence="2" id="KW-0472">Membrane</keyword>
<evidence type="ECO:0000313" key="3">
    <source>
        <dbReference type="EMBL" id="MBM7643182.1"/>
    </source>
</evidence>
<dbReference type="RefSeq" id="WP_205010051.1">
    <property type="nucleotide sequence ID" value="NZ_JAFBEH010000031.1"/>
</dbReference>
<accession>A0ABS2PT28</accession>
<gene>
    <name evidence="3" type="ORF">JOC28_001483</name>
</gene>
<dbReference type="EMBL" id="JAFBEH010000031">
    <property type="protein sequence ID" value="MBM7643182.1"/>
    <property type="molecule type" value="Genomic_DNA"/>
</dbReference>
<evidence type="ECO:0000256" key="2">
    <source>
        <dbReference type="SAM" id="Phobius"/>
    </source>
</evidence>
<keyword evidence="2" id="KW-0812">Transmembrane</keyword>
<organism evidence="3 4">
    <name type="scientific">Streptococcus loxodontisalivarius</name>
    <dbReference type="NCBI Taxonomy" id="1349415"/>
    <lineage>
        <taxon>Bacteria</taxon>
        <taxon>Bacillati</taxon>
        <taxon>Bacillota</taxon>
        <taxon>Bacilli</taxon>
        <taxon>Lactobacillales</taxon>
        <taxon>Streptococcaceae</taxon>
        <taxon>Streptococcus</taxon>
    </lineage>
</organism>
<sequence>MSLLQMIILLLLAFTLFKLVGIFALSKAMKPTEAELEAAKNRSQEDIDKMNEEYDQKQEDKLI</sequence>
<keyword evidence="4" id="KW-1185">Reference proteome</keyword>
<reference evidence="3 4" key="1">
    <citation type="submission" date="2021-01" db="EMBL/GenBank/DDBJ databases">
        <title>Genomic Encyclopedia of Type Strains, Phase IV (KMG-IV): sequencing the most valuable type-strain genomes for metagenomic binning, comparative biology and taxonomic classification.</title>
        <authorList>
            <person name="Goeker M."/>
        </authorList>
    </citation>
    <scope>NUCLEOTIDE SEQUENCE [LARGE SCALE GENOMIC DNA]</scope>
    <source>
        <strain evidence="3 4">DSM 27382</strain>
    </source>
</reference>
<comment type="caution">
    <text evidence="3">The sequence shown here is derived from an EMBL/GenBank/DDBJ whole genome shotgun (WGS) entry which is preliminary data.</text>
</comment>
<name>A0ABS2PT28_9STRE</name>
<feature type="region of interest" description="Disordered" evidence="1">
    <location>
        <begin position="30"/>
        <end position="63"/>
    </location>
</feature>
<evidence type="ECO:0000256" key="1">
    <source>
        <dbReference type="SAM" id="MobiDB-lite"/>
    </source>
</evidence>
<feature type="transmembrane region" description="Helical" evidence="2">
    <location>
        <begin position="6"/>
        <end position="25"/>
    </location>
</feature>
<proteinExistence type="predicted"/>
<dbReference type="Proteomes" id="UP000697472">
    <property type="component" value="Unassembled WGS sequence"/>
</dbReference>
<evidence type="ECO:0000313" key="4">
    <source>
        <dbReference type="Proteomes" id="UP000697472"/>
    </source>
</evidence>
<keyword evidence="2" id="KW-1133">Transmembrane helix</keyword>
<protein>
    <submittedName>
        <fullName evidence="3">Uncharacterized protein</fullName>
    </submittedName>
</protein>